<evidence type="ECO:0000256" key="2">
    <source>
        <dbReference type="ARBA" id="ARBA00022737"/>
    </source>
</evidence>
<sequence length="64" mass="7341">MLLLEAAQGFMVMLDKQLRILFVSDNVSHHLGYQQVNMLGQSIDDYIHPKDLTDLLAHLKGEQF</sequence>
<dbReference type="AlphaFoldDB" id="A0AAV2H2C4"/>
<evidence type="ECO:0000259" key="6">
    <source>
        <dbReference type="PROSITE" id="PS50112"/>
    </source>
</evidence>
<dbReference type="PANTHER" id="PTHR23043">
    <property type="entry name" value="HYPOXIA-INDUCIBLE FACTOR 1 ALPHA"/>
    <property type="match status" value="1"/>
</dbReference>
<evidence type="ECO:0000256" key="5">
    <source>
        <dbReference type="ARBA" id="ARBA00023242"/>
    </source>
</evidence>
<feature type="non-terminal residue" evidence="7">
    <location>
        <position position="64"/>
    </location>
</feature>
<dbReference type="GO" id="GO:0000977">
    <property type="term" value="F:RNA polymerase II transcription regulatory region sequence-specific DNA binding"/>
    <property type="evidence" value="ECO:0007669"/>
    <property type="project" value="TreeGrafter"/>
</dbReference>
<dbReference type="Gene3D" id="3.30.450.20">
    <property type="entry name" value="PAS domain"/>
    <property type="match status" value="1"/>
</dbReference>
<dbReference type="SMART" id="SM00091">
    <property type="entry name" value="PAS"/>
    <property type="match status" value="1"/>
</dbReference>
<protein>
    <recommendedName>
        <fullName evidence="6">PAS domain-containing protein</fullName>
    </recommendedName>
</protein>
<dbReference type="InterPro" id="IPR000014">
    <property type="entry name" value="PAS"/>
</dbReference>
<keyword evidence="3" id="KW-0805">Transcription regulation</keyword>
<keyword evidence="8" id="KW-1185">Reference proteome</keyword>
<organism evidence="7 8">
    <name type="scientific">Lymnaea stagnalis</name>
    <name type="common">Great pond snail</name>
    <name type="synonym">Helix stagnalis</name>
    <dbReference type="NCBI Taxonomy" id="6523"/>
    <lineage>
        <taxon>Eukaryota</taxon>
        <taxon>Metazoa</taxon>
        <taxon>Spiralia</taxon>
        <taxon>Lophotrochozoa</taxon>
        <taxon>Mollusca</taxon>
        <taxon>Gastropoda</taxon>
        <taxon>Heterobranchia</taxon>
        <taxon>Euthyneura</taxon>
        <taxon>Panpulmonata</taxon>
        <taxon>Hygrophila</taxon>
        <taxon>Lymnaeoidea</taxon>
        <taxon>Lymnaeidae</taxon>
        <taxon>Lymnaea</taxon>
    </lineage>
</organism>
<keyword evidence="4" id="KW-0804">Transcription</keyword>
<evidence type="ECO:0000256" key="1">
    <source>
        <dbReference type="ARBA" id="ARBA00004123"/>
    </source>
</evidence>
<name>A0AAV2H2C4_LYMST</name>
<dbReference type="EMBL" id="CAXITT010000005">
    <property type="protein sequence ID" value="CAL1526399.1"/>
    <property type="molecule type" value="Genomic_DNA"/>
</dbReference>
<dbReference type="PANTHER" id="PTHR23043:SF17">
    <property type="entry name" value="PROTEIN SIMILAR"/>
    <property type="match status" value="1"/>
</dbReference>
<evidence type="ECO:0000256" key="3">
    <source>
        <dbReference type="ARBA" id="ARBA00023015"/>
    </source>
</evidence>
<keyword evidence="5" id="KW-0539">Nucleus</keyword>
<reference evidence="7 8" key="1">
    <citation type="submission" date="2024-04" db="EMBL/GenBank/DDBJ databases">
        <authorList>
            <consortium name="Genoscope - CEA"/>
            <person name="William W."/>
        </authorList>
    </citation>
    <scope>NUCLEOTIDE SEQUENCE [LARGE SCALE GENOMIC DNA]</scope>
</reference>
<dbReference type="GO" id="GO:0000981">
    <property type="term" value="F:DNA-binding transcription factor activity, RNA polymerase II-specific"/>
    <property type="evidence" value="ECO:0007669"/>
    <property type="project" value="TreeGrafter"/>
</dbReference>
<comment type="caution">
    <text evidence="7">The sequence shown here is derived from an EMBL/GenBank/DDBJ whole genome shotgun (WGS) entry which is preliminary data.</text>
</comment>
<dbReference type="Proteomes" id="UP001497497">
    <property type="component" value="Unassembled WGS sequence"/>
</dbReference>
<dbReference type="CDD" id="cd00130">
    <property type="entry name" value="PAS"/>
    <property type="match status" value="1"/>
</dbReference>
<proteinExistence type="predicted"/>
<dbReference type="Pfam" id="PF00989">
    <property type="entry name" value="PAS"/>
    <property type="match status" value="1"/>
</dbReference>
<dbReference type="InterPro" id="IPR035965">
    <property type="entry name" value="PAS-like_dom_sf"/>
</dbReference>
<gene>
    <name evidence="7" type="ORF">GSLYS_00000576001</name>
</gene>
<dbReference type="PROSITE" id="PS50112">
    <property type="entry name" value="PAS"/>
    <property type="match status" value="1"/>
</dbReference>
<dbReference type="NCBIfam" id="TIGR00229">
    <property type="entry name" value="sensory_box"/>
    <property type="match status" value="1"/>
</dbReference>
<feature type="domain" description="PAS" evidence="6">
    <location>
        <begin position="1"/>
        <end position="51"/>
    </location>
</feature>
<evidence type="ECO:0000256" key="4">
    <source>
        <dbReference type="ARBA" id="ARBA00023163"/>
    </source>
</evidence>
<dbReference type="SUPFAM" id="SSF55785">
    <property type="entry name" value="PYP-like sensor domain (PAS domain)"/>
    <property type="match status" value="1"/>
</dbReference>
<accession>A0AAV2H2C4</accession>
<comment type="subcellular location">
    <subcellularLocation>
        <location evidence="1">Nucleus</location>
    </subcellularLocation>
</comment>
<dbReference type="InterPro" id="IPR013767">
    <property type="entry name" value="PAS_fold"/>
</dbReference>
<evidence type="ECO:0000313" key="7">
    <source>
        <dbReference type="EMBL" id="CAL1526399.1"/>
    </source>
</evidence>
<dbReference type="GO" id="GO:0005634">
    <property type="term" value="C:nucleus"/>
    <property type="evidence" value="ECO:0007669"/>
    <property type="project" value="UniProtKB-SubCell"/>
</dbReference>
<keyword evidence="2" id="KW-0677">Repeat</keyword>
<evidence type="ECO:0000313" key="8">
    <source>
        <dbReference type="Proteomes" id="UP001497497"/>
    </source>
</evidence>